<dbReference type="InterPro" id="IPR001810">
    <property type="entry name" value="F-box_dom"/>
</dbReference>
<name>A0A2H3CSB8_ARMGA</name>
<feature type="domain" description="F-box" evidence="2">
    <location>
        <begin position="44"/>
        <end position="78"/>
    </location>
</feature>
<evidence type="ECO:0000313" key="4">
    <source>
        <dbReference type="Proteomes" id="UP000217790"/>
    </source>
</evidence>
<evidence type="ECO:0000313" key="3">
    <source>
        <dbReference type="EMBL" id="PBK85941.1"/>
    </source>
</evidence>
<organism evidence="3 4">
    <name type="scientific">Armillaria gallica</name>
    <name type="common">Bulbous honey fungus</name>
    <name type="synonym">Armillaria bulbosa</name>
    <dbReference type="NCBI Taxonomy" id="47427"/>
    <lineage>
        <taxon>Eukaryota</taxon>
        <taxon>Fungi</taxon>
        <taxon>Dikarya</taxon>
        <taxon>Basidiomycota</taxon>
        <taxon>Agaricomycotina</taxon>
        <taxon>Agaricomycetes</taxon>
        <taxon>Agaricomycetidae</taxon>
        <taxon>Agaricales</taxon>
        <taxon>Marasmiineae</taxon>
        <taxon>Physalacriaceae</taxon>
        <taxon>Armillaria</taxon>
    </lineage>
</organism>
<proteinExistence type="predicted"/>
<dbReference type="InParanoid" id="A0A2H3CSB8"/>
<keyword evidence="1" id="KW-0472">Membrane</keyword>
<evidence type="ECO:0000256" key="1">
    <source>
        <dbReference type="SAM" id="Phobius"/>
    </source>
</evidence>
<keyword evidence="4" id="KW-1185">Reference proteome</keyword>
<dbReference type="STRING" id="47427.A0A2H3CSB8"/>
<dbReference type="Pfam" id="PF00646">
    <property type="entry name" value="F-box"/>
    <property type="match status" value="1"/>
</dbReference>
<dbReference type="Proteomes" id="UP000217790">
    <property type="component" value="Unassembled WGS sequence"/>
</dbReference>
<protein>
    <recommendedName>
        <fullName evidence="2">F-box domain-containing protein</fullName>
    </recommendedName>
</protein>
<dbReference type="AlphaFoldDB" id="A0A2H3CSB8"/>
<gene>
    <name evidence="3" type="ORF">ARMGADRAFT_1035930</name>
</gene>
<sequence>MLVEEDDDEKIKAIWTQADNQGACKYHVPPLPSYCSPKLMHEILPLPVEVLATILSLLSCMALPALALLSHNFLSAVQAMLYGDLNMWDIQNPDTLWIFLVTR</sequence>
<dbReference type="EMBL" id="KZ293687">
    <property type="protein sequence ID" value="PBK85941.1"/>
    <property type="molecule type" value="Genomic_DNA"/>
</dbReference>
<keyword evidence="1" id="KW-0812">Transmembrane</keyword>
<reference evidence="4" key="1">
    <citation type="journal article" date="2017" name="Nat. Ecol. Evol.">
        <title>Genome expansion and lineage-specific genetic innovations in the forest pathogenic fungi Armillaria.</title>
        <authorList>
            <person name="Sipos G."/>
            <person name="Prasanna A.N."/>
            <person name="Walter M.C."/>
            <person name="O'Connor E."/>
            <person name="Balint B."/>
            <person name="Krizsan K."/>
            <person name="Kiss B."/>
            <person name="Hess J."/>
            <person name="Varga T."/>
            <person name="Slot J."/>
            <person name="Riley R."/>
            <person name="Boka B."/>
            <person name="Rigling D."/>
            <person name="Barry K."/>
            <person name="Lee J."/>
            <person name="Mihaltcheva S."/>
            <person name="LaButti K."/>
            <person name="Lipzen A."/>
            <person name="Waldron R."/>
            <person name="Moloney N.M."/>
            <person name="Sperisen C."/>
            <person name="Kredics L."/>
            <person name="Vagvoelgyi C."/>
            <person name="Patrignani A."/>
            <person name="Fitzpatrick D."/>
            <person name="Nagy I."/>
            <person name="Doyle S."/>
            <person name="Anderson J.B."/>
            <person name="Grigoriev I.V."/>
            <person name="Gueldener U."/>
            <person name="Muensterkoetter M."/>
            <person name="Nagy L.G."/>
        </authorList>
    </citation>
    <scope>NUCLEOTIDE SEQUENCE [LARGE SCALE GENOMIC DNA]</scope>
    <source>
        <strain evidence="4">Ar21-2</strain>
    </source>
</reference>
<keyword evidence="1" id="KW-1133">Transmembrane helix</keyword>
<feature type="transmembrane region" description="Helical" evidence="1">
    <location>
        <begin position="50"/>
        <end position="70"/>
    </location>
</feature>
<accession>A0A2H3CSB8</accession>
<evidence type="ECO:0000259" key="2">
    <source>
        <dbReference type="Pfam" id="PF00646"/>
    </source>
</evidence>
<dbReference type="OrthoDB" id="3259156at2759"/>